<name>A0A7W9FM83_9HYPH</name>
<dbReference type="RefSeq" id="WP_183855918.1">
    <property type="nucleotide sequence ID" value="NZ_JACHOO010000004.1"/>
</dbReference>
<comment type="caution">
    <text evidence="1">The sequence shown here is derived from an EMBL/GenBank/DDBJ whole genome shotgun (WGS) entry which is preliminary data.</text>
</comment>
<dbReference type="AlphaFoldDB" id="A0A7W9FM83"/>
<evidence type="ECO:0000313" key="2">
    <source>
        <dbReference type="Proteomes" id="UP000523821"/>
    </source>
</evidence>
<dbReference type="Proteomes" id="UP000523821">
    <property type="component" value="Unassembled WGS sequence"/>
</dbReference>
<sequence length="58" mass="5952">MANRSFFLVTLFATLVGIGLAELVQSAPPRGFGGARSTQVELCIAAGIGCSSASFGRF</sequence>
<protein>
    <submittedName>
        <fullName evidence="1">Uncharacterized protein</fullName>
    </submittedName>
</protein>
<evidence type="ECO:0000313" key="1">
    <source>
        <dbReference type="EMBL" id="MBB5753267.1"/>
    </source>
</evidence>
<dbReference type="EMBL" id="JACHOO010000004">
    <property type="protein sequence ID" value="MBB5753267.1"/>
    <property type="molecule type" value="Genomic_DNA"/>
</dbReference>
<accession>A0A7W9FM83</accession>
<gene>
    <name evidence="1" type="ORF">GGQ63_002333</name>
</gene>
<keyword evidence="2" id="KW-1185">Reference proteome</keyword>
<reference evidence="1 2" key="1">
    <citation type="submission" date="2020-08" db="EMBL/GenBank/DDBJ databases">
        <title>Genomic Encyclopedia of Type Strains, Phase IV (KMG-IV): sequencing the most valuable type-strain genomes for metagenomic binning, comparative biology and taxonomic classification.</title>
        <authorList>
            <person name="Goeker M."/>
        </authorList>
    </citation>
    <scope>NUCLEOTIDE SEQUENCE [LARGE SCALE GENOMIC DNA]</scope>
    <source>
        <strain evidence="1 2">DSM 16268</strain>
    </source>
</reference>
<proteinExistence type="predicted"/>
<organism evidence="1 2">
    <name type="scientific">Prosthecomicrobium pneumaticum</name>
    <dbReference type="NCBI Taxonomy" id="81895"/>
    <lineage>
        <taxon>Bacteria</taxon>
        <taxon>Pseudomonadati</taxon>
        <taxon>Pseudomonadota</taxon>
        <taxon>Alphaproteobacteria</taxon>
        <taxon>Hyphomicrobiales</taxon>
        <taxon>Kaistiaceae</taxon>
        <taxon>Prosthecomicrobium</taxon>
    </lineage>
</organism>